<feature type="disulfide bond" evidence="12">
    <location>
        <begin position="476"/>
        <end position="488"/>
    </location>
</feature>
<dbReference type="InterPro" id="IPR006201">
    <property type="entry name" value="Neur_channel"/>
</dbReference>
<evidence type="ECO:0000259" key="16">
    <source>
        <dbReference type="PROSITE" id="PS50041"/>
    </source>
</evidence>
<evidence type="ECO:0000256" key="11">
    <source>
        <dbReference type="ARBA" id="ARBA00023303"/>
    </source>
</evidence>
<dbReference type="InterPro" id="IPR038050">
    <property type="entry name" value="Neuro_actylchol_rec"/>
</dbReference>
<evidence type="ECO:0000256" key="14">
    <source>
        <dbReference type="SAM" id="Phobius"/>
    </source>
</evidence>
<dbReference type="InterPro" id="IPR023415">
    <property type="entry name" value="LDLR_class-A_CS"/>
</dbReference>
<dbReference type="GO" id="GO:0005230">
    <property type="term" value="F:extracellular ligand-gated monoatomic ion channel activity"/>
    <property type="evidence" value="ECO:0007669"/>
    <property type="project" value="InterPro"/>
</dbReference>
<accession>A0A8J5J6D0</accession>
<dbReference type="PROSITE" id="PS51828">
    <property type="entry name" value="PTX_2"/>
    <property type="match status" value="1"/>
</dbReference>
<dbReference type="PROSITE" id="PS50041">
    <property type="entry name" value="C_TYPE_LECTIN_2"/>
    <property type="match status" value="1"/>
</dbReference>
<evidence type="ECO:0000256" key="5">
    <source>
        <dbReference type="ARBA" id="ARBA00022692"/>
    </source>
</evidence>
<evidence type="ECO:0000256" key="3">
    <source>
        <dbReference type="ARBA" id="ARBA00022448"/>
    </source>
</evidence>
<keyword evidence="8" id="KW-0406">Ion transport</keyword>
<dbReference type="SUPFAM" id="SSF63712">
    <property type="entry name" value="Nicotinic receptor ligand binding domain-like"/>
    <property type="match status" value="1"/>
</dbReference>
<dbReference type="InterPro" id="IPR036055">
    <property type="entry name" value="LDL_receptor-like_sf"/>
</dbReference>
<evidence type="ECO:0000256" key="2">
    <source>
        <dbReference type="ARBA" id="ARBA00004236"/>
    </source>
</evidence>
<dbReference type="Pfam" id="PF00057">
    <property type="entry name" value="Ldl_recept_a"/>
    <property type="match status" value="1"/>
</dbReference>
<dbReference type="Pfam" id="PF00059">
    <property type="entry name" value="Lectin_C"/>
    <property type="match status" value="1"/>
</dbReference>
<dbReference type="Gene3D" id="4.10.400.10">
    <property type="entry name" value="Low-density Lipoprotein Receptor"/>
    <property type="match status" value="1"/>
</dbReference>
<dbReference type="InterPro" id="IPR016187">
    <property type="entry name" value="CTDL_fold"/>
</dbReference>
<feature type="chain" id="PRO_5035180241" evidence="15">
    <location>
        <begin position="28"/>
        <end position="875"/>
    </location>
</feature>
<evidence type="ECO:0000259" key="17">
    <source>
        <dbReference type="PROSITE" id="PS51828"/>
    </source>
</evidence>
<dbReference type="GO" id="GO:0005886">
    <property type="term" value="C:plasma membrane"/>
    <property type="evidence" value="ECO:0007669"/>
    <property type="project" value="UniProtKB-SubCell"/>
</dbReference>
<dbReference type="Pfam" id="PF00354">
    <property type="entry name" value="Pentaxin"/>
    <property type="match status" value="1"/>
</dbReference>
<dbReference type="Proteomes" id="UP000747542">
    <property type="component" value="Unassembled WGS sequence"/>
</dbReference>
<feature type="disulfide bond" evidence="12">
    <location>
        <begin position="495"/>
        <end position="510"/>
    </location>
</feature>
<evidence type="ECO:0000256" key="6">
    <source>
        <dbReference type="ARBA" id="ARBA00022729"/>
    </source>
</evidence>
<keyword evidence="3" id="KW-0813">Transport</keyword>
<feature type="transmembrane region" description="Helical" evidence="14">
    <location>
        <begin position="733"/>
        <end position="755"/>
    </location>
</feature>
<keyword evidence="5 14" id="KW-0812">Transmembrane</keyword>
<dbReference type="InterPro" id="IPR006028">
    <property type="entry name" value="GABAA/Glycine_rcpt"/>
</dbReference>
<feature type="domain" description="Pentraxin (PTX)" evidence="17">
    <location>
        <begin position="43"/>
        <end position="251"/>
    </location>
</feature>
<comment type="caution">
    <text evidence="13">Lacks conserved residue(s) required for the propagation of feature annotation.</text>
</comment>
<evidence type="ECO:0000256" key="13">
    <source>
        <dbReference type="PROSITE-ProRule" id="PRU01172"/>
    </source>
</evidence>
<evidence type="ECO:0000256" key="8">
    <source>
        <dbReference type="ARBA" id="ARBA00023065"/>
    </source>
</evidence>
<dbReference type="InterPro" id="IPR002172">
    <property type="entry name" value="LDrepeatLR_classA_rpt"/>
</dbReference>
<keyword evidence="19" id="KW-1185">Reference proteome</keyword>
<dbReference type="EMBL" id="JAHLQT010046276">
    <property type="protein sequence ID" value="KAG7153857.1"/>
    <property type="molecule type" value="Genomic_DNA"/>
</dbReference>
<dbReference type="InterPro" id="IPR018000">
    <property type="entry name" value="Neurotransmitter_ion_chnl_CS"/>
</dbReference>
<dbReference type="InterPro" id="IPR036719">
    <property type="entry name" value="Neuro-gated_channel_TM_sf"/>
</dbReference>
<dbReference type="InterPro" id="IPR001304">
    <property type="entry name" value="C-type_lectin-like"/>
</dbReference>
<feature type="signal peptide" evidence="15">
    <location>
        <begin position="1"/>
        <end position="27"/>
    </location>
</feature>
<evidence type="ECO:0000256" key="1">
    <source>
        <dbReference type="ARBA" id="ARBA00004141"/>
    </source>
</evidence>
<dbReference type="SUPFAM" id="SSF90112">
    <property type="entry name" value="Neurotransmitter-gated ion-channel transmembrane pore"/>
    <property type="match status" value="1"/>
</dbReference>
<dbReference type="AlphaFoldDB" id="A0A8J5J6D0"/>
<comment type="caution">
    <text evidence="18">The sequence shown here is derived from an EMBL/GenBank/DDBJ whole genome shotgun (WGS) entry which is preliminary data.</text>
</comment>
<evidence type="ECO:0000256" key="7">
    <source>
        <dbReference type="ARBA" id="ARBA00022989"/>
    </source>
</evidence>
<dbReference type="PRINTS" id="PR00253">
    <property type="entry name" value="GABAARECEPTR"/>
</dbReference>
<dbReference type="SUPFAM" id="SSF56436">
    <property type="entry name" value="C-type lectin-like"/>
    <property type="match status" value="1"/>
</dbReference>
<keyword evidence="11" id="KW-0407">Ion channel</keyword>
<organism evidence="18 19">
    <name type="scientific">Homarus americanus</name>
    <name type="common">American lobster</name>
    <dbReference type="NCBI Taxonomy" id="6706"/>
    <lineage>
        <taxon>Eukaryota</taxon>
        <taxon>Metazoa</taxon>
        <taxon>Ecdysozoa</taxon>
        <taxon>Arthropoda</taxon>
        <taxon>Crustacea</taxon>
        <taxon>Multicrustacea</taxon>
        <taxon>Malacostraca</taxon>
        <taxon>Eumalacostraca</taxon>
        <taxon>Eucarida</taxon>
        <taxon>Decapoda</taxon>
        <taxon>Pleocyemata</taxon>
        <taxon>Astacidea</taxon>
        <taxon>Nephropoidea</taxon>
        <taxon>Nephropidae</taxon>
        <taxon>Homarus</taxon>
    </lineage>
</organism>
<sequence>MSRLPHTPAYPNMLWVIVALLLTGNRSWSWMAVEGTQVTVFSMQEDLWMSSRADPMIRYNLSQKGVDEPAWDVSLCYWVKPVSLASFEVHVSLAESSINTDALAIYRREEKVSFFHNGKYQFMFPNFTTELGLHQWAHYCHIFSSGNYQGYVGGEVRADGHLDTPTVPLSLNSSLVLGQEQDIVGGGFDKTQILRGQLAQANIWNRSLSKEEVQLLASCNEVAYGNIFSSEMDDVELVDVTKHMIDSKSLCKKTDEYVIFPEMRNLAESMLMCHRVGYHIYAPETHDANIELHAISRRFSDPCHSNYHLWVGLTDEANEDVWRKISDNTTVKNLSFAFDQPNGKREENCIFMSLIDGLWSDTQCNRNWKSCVPCSKNVNRPLRLRGLCMAKESETMYEVLGYRADKPYFHGYYGMMIFRTDGGSWEMFDTETNETVAAVSLVHRDDYPMGRHEWTLNSSICSHPKGTTIELGLSPCYDTEFMCSNGDCINKTLRCNTRDDCSDLSDEYGCTLLHVPEGYRAERPPENQVVEQAIELVTKIEILRFVKISDVNRVVSLELTVDIRWEDPRLKYLNLKNIFEWNKLTNQEKEKVWKPKLEFPNVYDGNVRMLKEDVYLDKTGEAMEPDLNDVNMNIVYAGSSATLIQQQHYSFACTFNVFYYPFDTQRCSVLVQLSSLRQEVVSFVTEKASVVYLEDKQLPSYTVVNYRATATHRGSNATKYSVLMVEFELARRWTVIVMSVYLPTAMLMVIGYSTLFVKVSLLQVRLIVSLTTLLVLYTLFNNTSDALPPTAYIKMIDVWFFFCIFLLFFVIISHVVVEHLETRDHIIKVNPFTRAKITTPSSLPDRVLIILRLYVVPVSVVIFSAVYWSLFFNYK</sequence>
<dbReference type="SUPFAM" id="SSF57424">
    <property type="entry name" value="LDL receptor-like module"/>
    <property type="match status" value="1"/>
</dbReference>
<dbReference type="InterPro" id="IPR006202">
    <property type="entry name" value="Neur_chan_lig-bd"/>
</dbReference>
<dbReference type="CDD" id="cd00112">
    <property type="entry name" value="LDLa"/>
    <property type="match status" value="1"/>
</dbReference>
<dbReference type="SMART" id="SM00192">
    <property type="entry name" value="LDLa"/>
    <property type="match status" value="1"/>
</dbReference>
<evidence type="ECO:0000256" key="9">
    <source>
        <dbReference type="ARBA" id="ARBA00023136"/>
    </source>
</evidence>
<dbReference type="InterPro" id="IPR016186">
    <property type="entry name" value="C-type_lectin-like/link_sf"/>
</dbReference>
<comment type="subcellular location">
    <subcellularLocation>
        <location evidence="2">Cell membrane</location>
    </subcellularLocation>
    <subcellularLocation>
        <location evidence="1">Membrane</location>
        <topology evidence="1">Multi-pass membrane protein</topology>
    </subcellularLocation>
</comment>
<feature type="transmembrane region" description="Helical" evidence="14">
    <location>
        <begin position="762"/>
        <end position="779"/>
    </location>
</feature>
<dbReference type="Pfam" id="PF02931">
    <property type="entry name" value="Neur_chan_LBD"/>
    <property type="match status" value="1"/>
</dbReference>
<keyword evidence="10 12" id="KW-1015">Disulfide bond</keyword>
<dbReference type="PROSITE" id="PS00236">
    <property type="entry name" value="NEUROTR_ION_CHANNEL"/>
    <property type="match status" value="1"/>
</dbReference>
<keyword evidence="4" id="KW-1003">Cell membrane</keyword>
<evidence type="ECO:0000256" key="10">
    <source>
        <dbReference type="ARBA" id="ARBA00023157"/>
    </source>
</evidence>
<feature type="transmembrane region" description="Helical" evidence="14">
    <location>
        <begin position="849"/>
        <end position="870"/>
    </location>
</feature>
<dbReference type="InterPro" id="IPR013320">
    <property type="entry name" value="ConA-like_dom_sf"/>
</dbReference>
<dbReference type="GO" id="GO:0004888">
    <property type="term" value="F:transmembrane signaling receptor activity"/>
    <property type="evidence" value="ECO:0007669"/>
    <property type="project" value="InterPro"/>
</dbReference>
<keyword evidence="7 14" id="KW-1133">Transmembrane helix</keyword>
<gene>
    <name evidence="18" type="primary">GluCa-L2</name>
    <name evidence="18" type="ORF">Hamer_G017671</name>
</gene>
<dbReference type="SUPFAM" id="SSF49899">
    <property type="entry name" value="Concanavalin A-like lectins/glucanases"/>
    <property type="match status" value="1"/>
</dbReference>
<feature type="domain" description="C-type lectin" evidence="16">
    <location>
        <begin position="257"/>
        <end position="366"/>
    </location>
</feature>
<feature type="transmembrane region" description="Helical" evidence="14">
    <location>
        <begin position="799"/>
        <end position="817"/>
    </location>
</feature>
<keyword evidence="9 14" id="KW-0472">Membrane</keyword>
<dbReference type="Gene3D" id="1.20.58.390">
    <property type="entry name" value="Neurotransmitter-gated ion-channel transmembrane domain"/>
    <property type="match status" value="1"/>
</dbReference>
<proteinExistence type="predicted"/>
<dbReference type="Gene3D" id="2.70.170.10">
    <property type="entry name" value="Neurotransmitter-gated ion-channel ligand-binding domain"/>
    <property type="match status" value="1"/>
</dbReference>
<evidence type="ECO:0000256" key="4">
    <source>
        <dbReference type="ARBA" id="ARBA00022475"/>
    </source>
</evidence>
<dbReference type="Gene3D" id="2.60.120.200">
    <property type="match status" value="1"/>
</dbReference>
<evidence type="ECO:0000313" key="18">
    <source>
        <dbReference type="EMBL" id="KAG7153857.1"/>
    </source>
</evidence>
<dbReference type="InterPro" id="IPR036734">
    <property type="entry name" value="Neur_chan_lig-bd_sf"/>
</dbReference>
<dbReference type="Gene3D" id="3.10.100.10">
    <property type="entry name" value="Mannose-Binding Protein A, subunit A"/>
    <property type="match status" value="1"/>
</dbReference>
<dbReference type="CDD" id="cd00037">
    <property type="entry name" value="CLECT"/>
    <property type="match status" value="1"/>
</dbReference>
<dbReference type="PROSITE" id="PS50068">
    <property type="entry name" value="LDLRA_2"/>
    <property type="match status" value="1"/>
</dbReference>
<name>A0A8J5J6D0_HOMAM</name>
<keyword evidence="6 15" id="KW-0732">Signal</keyword>
<evidence type="ECO:0000256" key="12">
    <source>
        <dbReference type="PROSITE-ProRule" id="PRU00124"/>
    </source>
</evidence>
<dbReference type="InterPro" id="IPR001759">
    <property type="entry name" value="PTX_dom"/>
</dbReference>
<reference evidence="18" key="1">
    <citation type="journal article" date="2021" name="Sci. Adv.">
        <title>The American lobster genome reveals insights on longevity, neural, and immune adaptations.</title>
        <authorList>
            <person name="Polinski J.M."/>
            <person name="Zimin A.V."/>
            <person name="Clark K.F."/>
            <person name="Kohn A.B."/>
            <person name="Sadowski N."/>
            <person name="Timp W."/>
            <person name="Ptitsyn A."/>
            <person name="Khanna P."/>
            <person name="Romanova D.Y."/>
            <person name="Williams P."/>
            <person name="Greenwood S.J."/>
            <person name="Moroz L.L."/>
            <person name="Walt D.R."/>
            <person name="Bodnar A.G."/>
        </authorList>
    </citation>
    <scope>NUCLEOTIDE SEQUENCE</scope>
    <source>
        <strain evidence="18">GMGI-L3</strain>
    </source>
</reference>
<dbReference type="PANTHER" id="PTHR18945">
    <property type="entry name" value="NEUROTRANSMITTER GATED ION CHANNEL"/>
    <property type="match status" value="1"/>
</dbReference>
<evidence type="ECO:0000256" key="15">
    <source>
        <dbReference type="SAM" id="SignalP"/>
    </source>
</evidence>
<feature type="disulfide bond" evidence="12">
    <location>
        <begin position="483"/>
        <end position="501"/>
    </location>
</feature>
<protein>
    <submittedName>
        <fullName evidence="18">Glutamate-gated chloride channel-like 2</fullName>
    </submittedName>
</protein>
<dbReference type="SMART" id="SM00159">
    <property type="entry name" value="PTX"/>
    <property type="match status" value="1"/>
</dbReference>
<dbReference type="PROSITE" id="PS01209">
    <property type="entry name" value="LDLRA_1"/>
    <property type="match status" value="1"/>
</dbReference>
<evidence type="ECO:0000313" key="19">
    <source>
        <dbReference type="Proteomes" id="UP000747542"/>
    </source>
</evidence>